<evidence type="ECO:0000256" key="1">
    <source>
        <dbReference type="SAM" id="SignalP"/>
    </source>
</evidence>
<evidence type="ECO:0000313" key="2">
    <source>
        <dbReference type="EMBL" id="SUB78367.1"/>
    </source>
</evidence>
<accession>A0A379DK63</accession>
<reference evidence="2 3" key="1">
    <citation type="submission" date="2018-06" db="EMBL/GenBank/DDBJ databases">
        <authorList>
            <consortium name="Pathogen Informatics"/>
            <person name="Doyle S."/>
        </authorList>
    </citation>
    <scope>NUCLEOTIDE SEQUENCE [LARGE SCALE GENOMIC DNA]</scope>
    <source>
        <strain evidence="2 3">NCTC13100</strain>
    </source>
</reference>
<dbReference type="Gene3D" id="2.40.230.20">
    <property type="entry name" value="Nucleoside-specific channel-forming protein, Tsx-like"/>
    <property type="match status" value="1"/>
</dbReference>
<evidence type="ECO:0000313" key="3">
    <source>
        <dbReference type="Proteomes" id="UP000254263"/>
    </source>
</evidence>
<proteinExistence type="predicted"/>
<protein>
    <recommendedName>
        <fullName evidence="4">DUF5020 domain-containing protein</fullName>
    </recommendedName>
</protein>
<dbReference type="EMBL" id="UGTI01000001">
    <property type="protein sequence ID" value="SUB78367.1"/>
    <property type="molecule type" value="Genomic_DNA"/>
</dbReference>
<dbReference type="Proteomes" id="UP000254263">
    <property type="component" value="Unassembled WGS sequence"/>
</dbReference>
<dbReference type="AlphaFoldDB" id="A0A379DK63"/>
<dbReference type="GO" id="GO:0009279">
    <property type="term" value="C:cell outer membrane"/>
    <property type="evidence" value="ECO:0007669"/>
    <property type="project" value="InterPro"/>
</dbReference>
<gene>
    <name evidence="2" type="ORF">NCTC13100_01533</name>
</gene>
<dbReference type="RefSeq" id="WP_018360366.1">
    <property type="nucleotide sequence ID" value="NZ_UGTI01000001.1"/>
</dbReference>
<dbReference type="Pfam" id="PF16412">
    <property type="entry name" value="DUF5020"/>
    <property type="match status" value="1"/>
</dbReference>
<evidence type="ECO:0008006" key="4">
    <source>
        <dbReference type="Google" id="ProtNLM"/>
    </source>
</evidence>
<feature type="signal peptide" evidence="1">
    <location>
        <begin position="1"/>
        <end position="19"/>
    </location>
</feature>
<keyword evidence="1" id="KW-0732">Signal</keyword>
<sequence>MKKKFTFFLFLLLPLAAIAQNVQVHYDFGRHLYDKDLSARPRITTTVEKFAPDKWGSTFFFVDMDYTSSGIASAYWEISRELKFWQGPLSVHVEYDGGLSNQFSYANAFLLGGTYTYNAPDFKRGFSLTPMYKYIHKGEHTAQFTGTWYVHFKDGLLTFSGFLDLWRQKHPATEKNVFIFLSEPQFWVNLNRIEGVDDDFNLSVGGELELSSNFAIADKFSCIPTIALKWTFQ</sequence>
<feature type="chain" id="PRO_5016656252" description="DUF5020 domain-containing protein" evidence="1">
    <location>
        <begin position="20"/>
        <end position="233"/>
    </location>
</feature>
<name>A0A379DK63_9PORP</name>
<organism evidence="2 3">
    <name type="scientific">Porphyromonas macacae</name>
    <dbReference type="NCBI Taxonomy" id="28115"/>
    <lineage>
        <taxon>Bacteria</taxon>
        <taxon>Pseudomonadati</taxon>
        <taxon>Bacteroidota</taxon>
        <taxon>Bacteroidia</taxon>
        <taxon>Bacteroidales</taxon>
        <taxon>Porphyromonadaceae</taxon>
        <taxon>Porphyromonas</taxon>
    </lineage>
</organism>
<dbReference type="InterPro" id="IPR036777">
    <property type="entry name" value="Channel_Tsx-like_sf"/>
</dbReference>